<keyword evidence="5" id="KW-1185">Reference proteome</keyword>
<dbReference type="Proteomes" id="UP000223913">
    <property type="component" value="Unassembled WGS sequence"/>
</dbReference>
<dbReference type="AlphaFoldDB" id="A0A2D0N351"/>
<dbReference type="PANTHER" id="PTHR37299:SF1">
    <property type="entry name" value="STAGE 0 SPORULATION PROTEIN A HOMOLOG"/>
    <property type="match status" value="1"/>
</dbReference>
<dbReference type="PROSITE" id="PS50110">
    <property type="entry name" value="RESPONSE_REGULATORY"/>
    <property type="match status" value="1"/>
</dbReference>
<evidence type="ECO:0000313" key="4">
    <source>
        <dbReference type="EMBL" id="PHN02925.1"/>
    </source>
</evidence>
<dbReference type="SUPFAM" id="SSF52172">
    <property type="entry name" value="CheY-like"/>
    <property type="match status" value="1"/>
</dbReference>
<sequence length="247" mass="28620">MITAVIIDDERHSVETLAWKLEKHCPEVQVSSTFTDPVEGLEFLQETKPDLLFLDIEMPRLNGFELLKKIVPIPFDVIFTTAYDEFGVKAIKFSALDYLLKPVQVDELKTAIEKHRQKVNTQLTSTQLKVLFSNIQEEKQGRPGKIALATKESIEFVFPEEIIACSSDSNYTMVYLENGRKKLISRTLKDIEELLSEYQFFRAHHSHLVNLRHVKEFVRNDGGYLIMSNQMTLPVSRSRREELLKQF</sequence>
<dbReference type="EMBL" id="PDUD01000035">
    <property type="protein sequence ID" value="PHN02925.1"/>
    <property type="molecule type" value="Genomic_DNA"/>
</dbReference>
<dbReference type="GO" id="GO:0003677">
    <property type="term" value="F:DNA binding"/>
    <property type="evidence" value="ECO:0007669"/>
    <property type="project" value="UniProtKB-KW"/>
</dbReference>
<evidence type="ECO:0000259" key="3">
    <source>
        <dbReference type="PROSITE" id="PS50930"/>
    </source>
</evidence>
<dbReference type="InterPro" id="IPR001789">
    <property type="entry name" value="Sig_transdc_resp-reg_receiver"/>
</dbReference>
<dbReference type="PROSITE" id="PS50930">
    <property type="entry name" value="HTH_LYTTR"/>
    <property type="match status" value="1"/>
</dbReference>
<dbReference type="PANTHER" id="PTHR37299">
    <property type="entry name" value="TRANSCRIPTIONAL REGULATOR-RELATED"/>
    <property type="match status" value="1"/>
</dbReference>
<proteinExistence type="predicted"/>
<evidence type="ECO:0000256" key="1">
    <source>
        <dbReference type="PROSITE-ProRule" id="PRU00169"/>
    </source>
</evidence>
<name>A0A2D0N351_FLAN2</name>
<dbReference type="Gene3D" id="2.40.50.1020">
    <property type="entry name" value="LytTr DNA-binding domain"/>
    <property type="match status" value="1"/>
</dbReference>
<dbReference type="RefSeq" id="WP_099153640.1">
    <property type="nucleotide sequence ID" value="NZ_PDUD01000035.1"/>
</dbReference>
<feature type="domain" description="HTH LytTR-type" evidence="3">
    <location>
        <begin position="146"/>
        <end position="247"/>
    </location>
</feature>
<dbReference type="InterPro" id="IPR046947">
    <property type="entry name" value="LytR-like"/>
</dbReference>
<dbReference type="OrthoDB" id="2168082at2"/>
<dbReference type="SMART" id="SM00448">
    <property type="entry name" value="REC"/>
    <property type="match status" value="1"/>
</dbReference>
<protein>
    <submittedName>
        <fullName evidence="4">DNA-binding response regulator</fullName>
    </submittedName>
</protein>
<gene>
    <name evidence="4" type="ORF">CRP01_29405</name>
</gene>
<organism evidence="4 5">
    <name type="scientific">Flavilitoribacter nigricans (strain ATCC 23147 / DSM 23189 / NBRC 102662 / NCIMB 1420 / SS-2)</name>
    <name type="common">Lewinella nigricans</name>
    <dbReference type="NCBI Taxonomy" id="1122177"/>
    <lineage>
        <taxon>Bacteria</taxon>
        <taxon>Pseudomonadati</taxon>
        <taxon>Bacteroidota</taxon>
        <taxon>Saprospiria</taxon>
        <taxon>Saprospirales</taxon>
        <taxon>Lewinellaceae</taxon>
        <taxon>Flavilitoribacter</taxon>
    </lineage>
</organism>
<keyword evidence="4" id="KW-0238">DNA-binding</keyword>
<feature type="modified residue" description="4-aspartylphosphate" evidence="1">
    <location>
        <position position="55"/>
    </location>
</feature>
<dbReference type="GO" id="GO:0000156">
    <property type="term" value="F:phosphorelay response regulator activity"/>
    <property type="evidence" value="ECO:0007669"/>
    <property type="project" value="InterPro"/>
</dbReference>
<evidence type="ECO:0000313" key="5">
    <source>
        <dbReference type="Proteomes" id="UP000223913"/>
    </source>
</evidence>
<keyword evidence="1" id="KW-0597">Phosphoprotein</keyword>
<dbReference type="InterPro" id="IPR007492">
    <property type="entry name" value="LytTR_DNA-bd_dom"/>
</dbReference>
<dbReference type="Gene3D" id="3.40.50.2300">
    <property type="match status" value="1"/>
</dbReference>
<dbReference type="InterPro" id="IPR011006">
    <property type="entry name" value="CheY-like_superfamily"/>
</dbReference>
<reference evidence="4 5" key="1">
    <citation type="submission" date="2017-10" db="EMBL/GenBank/DDBJ databases">
        <title>The draft genome sequence of Lewinella nigricans NBRC 102662.</title>
        <authorList>
            <person name="Wang K."/>
        </authorList>
    </citation>
    <scope>NUCLEOTIDE SEQUENCE [LARGE SCALE GENOMIC DNA]</scope>
    <source>
        <strain evidence="4 5">NBRC 102662</strain>
    </source>
</reference>
<comment type="caution">
    <text evidence="4">The sequence shown here is derived from an EMBL/GenBank/DDBJ whole genome shotgun (WGS) entry which is preliminary data.</text>
</comment>
<feature type="domain" description="Response regulatory" evidence="2">
    <location>
        <begin position="3"/>
        <end position="116"/>
    </location>
</feature>
<accession>A0A2D0N351</accession>
<dbReference type="Pfam" id="PF00072">
    <property type="entry name" value="Response_reg"/>
    <property type="match status" value="1"/>
</dbReference>
<evidence type="ECO:0000259" key="2">
    <source>
        <dbReference type="PROSITE" id="PS50110"/>
    </source>
</evidence>
<dbReference type="SMART" id="SM00850">
    <property type="entry name" value="LytTR"/>
    <property type="match status" value="1"/>
</dbReference>
<dbReference type="Pfam" id="PF04397">
    <property type="entry name" value="LytTR"/>
    <property type="match status" value="1"/>
</dbReference>